<keyword evidence="2" id="KW-1185">Reference proteome</keyword>
<evidence type="ECO:0000313" key="1">
    <source>
        <dbReference type="EMBL" id="GAA94680.1"/>
    </source>
</evidence>
<dbReference type="Proteomes" id="UP000009131">
    <property type="component" value="Unassembled WGS sequence"/>
</dbReference>
<dbReference type="EMBL" id="BABT02000046">
    <property type="protein sequence ID" value="GAA94680.1"/>
    <property type="molecule type" value="Genomic_DNA"/>
</dbReference>
<reference evidence="1 2" key="1">
    <citation type="journal article" date="2011" name="J. Gen. Appl. Microbiol.">
        <title>Draft genome sequencing of the enigmatic basidiomycete Mixia osmundae.</title>
        <authorList>
            <person name="Nishida H."/>
            <person name="Nagatsuka Y."/>
            <person name="Sugiyama J."/>
        </authorList>
    </citation>
    <scope>NUCLEOTIDE SEQUENCE [LARGE SCALE GENOMIC DNA]</scope>
    <source>
        <strain evidence="2">CBS 9802 / IAM 14324 / JCM 22182 / KY 12970</strain>
    </source>
</reference>
<organism evidence="1 2">
    <name type="scientific">Mixia osmundae (strain CBS 9802 / IAM 14324 / JCM 22182 / KY 12970)</name>
    <dbReference type="NCBI Taxonomy" id="764103"/>
    <lineage>
        <taxon>Eukaryota</taxon>
        <taxon>Fungi</taxon>
        <taxon>Dikarya</taxon>
        <taxon>Basidiomycota</taxon>
        <taxon>Pucciniomycotina</taxon>
        <taxon>Mixiomycetes</taxon>
        <taxon>Mixiales</taxon>
        <taxon>Mixiaceae</taxon>
        <taxon>Mixia</taxon>
    </lineage>
</organism>
<comment type="caution">
    <text evidence="1">The sequence shown here is derived from an EMBL/GenBank/DDBJ whole genome shotgun (WGS) entry which is preliminary data.</text>
</comment>
<dbReference type="AlphaFoldDB" id="G7DVS0"/>
<gene>
    <name evidence="1" type="primary">Mo01333</name>
    <name evidence="1" type="ORF">E5Q_01333</name>
</gene>
<evidence type="ECO:0000313" key="2">
    <source>
        <dbReference type="Proteomes" id="UP000009131"/>
    </source>
</evidence>
<accession>G7DVS0</accession>
<reference evidence="1 2" key="2">
    <citation type="journal article" date="2012" name="Open Biol.">
        <title>Characteristics of nucleosomes and linker DNA regions on the genome of the basidiomycete Mixia osmundae revealed by mono- and dinucleosome mapping.</title>
        <authorList>
            <person name="Nishida H."/>
            <person name="Kondo S."/>
            <person name="Matsumoto T."/>
            <person name="Suzuki Y."/>
            <person name="Yoshikawa H."/>
            <person name="Taylor T.D."/>
            <person name="Sugiyama J."/>
        </authorList>
    </citation>
    <scope>NUCLEOTIDE SEQUENCE [LARGE SCALE GENOMIC DNA]</scope>
    <source>
        <strain evidence="2">CBS 9802 / IAM 14324 / JCM 22182 / KY 12970</strain>
    </source>
</reference>
<protein>
    <submittedName>
        <fullName evidence="1">Uncharacterized protein</fullName>
    </submittedName>
</protein>
<dbReference type="HOGENOM" id="CLU_2097424_0_0_1"/>
<proteinExistence type="predicted"/>
<name>G7DVS0_MIXOS</name>
<sequence>MKMFTIYCQPHFRAGRNPLCSLAAVGNPETMTECKTRASHDFVLPGEEEERVWSFNLSVASLCTASLDPSLPPIAVKAVSTGSPPVRLDFDIAAGGENEPWKIKLLRPPSTDIYAV</sequence>
<dbReference type="InParanoid" id="G7DVS0"/>